<keyword evidence="1" id="KW-0175">Coiled coil</keyword>
<feature type="coiled-coil region" evidence="1">
    <location>
        <begin position="327"/>
        <end position="357"/>
    </location>
</feature>
<dbReference type="HOGENOM" id="CLU_279597_0_0_1"/>
<keyword evidence="4" id="KW-1185">Reference proteome</keyword>
<dbReference type="InterPro" id="IPR001680">
    <property type="entry name" value="WD40_rpt"/>
</dbReference>
<proteinExistence type="predicted"/>
<organism evidence="3 4">
    <name type="scientific">Phytophthora nicotianae P1569</name>
    <dbReference type="NCBI Taxonomy" id="1317065"/>
    <lineage>
        <taxon>Eukaryota</taxon>
        <taxon>Sar</taxon>
        <taxon>Stramenopiles</taxon>
        <taxon>Oomycota</taxon>
        <taxon>Peronosporomycetes</taxon>
        <taxon>Peronosporales</taxon>
        <taxon>Peronosporaceae</taxon>
        <taxon>Phytophthora</taxon>
    </lineage>
</organism>
<dbReference type="OrthoDB" id="199838at2759"/>
<name>V9F3L2_PHYNI</name>
<feature type="coiled-coil region" evidence="1">
    <location>
        <begin position="53"/>
        <end position="158"/>
    </location>
</feature>
<dbReference type="Proteomes" id="UP000018721">
    <property type="component" value="Unassembled WGS sequence"/>
</dbReference>
<evidence type="ECO:0000256" key="2">
    <source>
        <dbReference type="SAM" id="MobiDB-lite"/>
    </source>
</evidence>
<dbReference type="Gene3D" id="2.130.10.10">
    <property type="entry name" value="YVTN repeat-like/Quinoprotein amine dehydrogenase"/>
    <property type="match status" value="1"/>
</dbReference>
<sequence length="1095" mass="123785">MVESRNLNTMEKLGQNSKSTSIGSIRPSIQQHDVGADVTLNRKQKPASAYKFYQKLVQDFDSLEREMESHQEQQKQLEAQLERAKAKIQASKAQDQQAQKLQWERERDNQLEIFVQQRTTIDNLRAQTEELEAQELRLQAEMEVLHEKQQEASETEARRIRRLVHERTTLLEDELAKGKLDLDYITQVVSSAHRQELKQNQPDNHENTALSVNNLVQDVQERRRRDFEVAESNFLNRMRSFQLEKDELAKKAKELQVTKKRALQILSQNQQLAIKSFFDTPLTEEKRSSSPSLDFGEILQSLNQSGSQVKQIQAVGSERNSGRRNFADALQQARANLERGSKRIEEIQKNLESRKIEAQKLGVSISGAIATGYDGKWGIESYSPRQYETVYFVRTLVFSWINTAVAEVNAAPDKELLEFEVKRWSATHRSVEYDRDRERNFSLAGYILDNLMREVIIEIAADIRSEFEWNCHRVRDTITTAINNVLFPSEKFVPPQAKETPAKSQGPLWALRSSLFEFSFDHMRTLRNRRNNSSSIAHVHQTTLPVSRRQAATTKPPPPTTKSPAKKMFGLFKISRGGAALEVKKETLEQPQVVMSKPDAEIIPFIPSDRPTSPPDTFTTTFWQNPQLRLRTITMPSSHGHSSCLQISSTGDLLICGTVDGELILWDLLPDQPLIIRMWSPPKAERSRIIRVVLSPDSQLVIAFSRRKTIGVFAINPTNTTSQAKPKHATHSEDRFPVDPKKYKPRIFELLMQISAADALAELTFTSALHDRAPNAVSKNPVASSSAAELTCGSFFASFSHTGIMKATSILFGASTGDLLKINLNPQREDEAQWDIIQAAFDSPGQTDTNSLSTKLIRREFFRGHRRAVFFASCIHRQSSELQPTEILSVDQDGVVCIWEYKAAKFAGFGWFEPTVKLQMELGLDQIQGEMLQVALTPDHTRLVSMVFYADPTKKEVAGTLRFLQILTSSMRLDRVQMSTNFVGGNGAPRFALTKNFLLLLANNVVRVFTLRTGKEAQQSIVLSPPGQQQLVFNNITCSTSVTHNKPDSPMKTSRGRPVPTTITFVVSGDQHSRLLVHSFTASSSLSSNNIKHLH</sequence>
<dbReference type="AlphaFoldDB" id="V9F3L2"/>
<feature type="region of interest" description="Disordered" evidence="2">
    <location>
        <begin position="1"/>
        <end position="23"/>
    </location>
</feature>
<dbReference type="EMBL" id="ANIZ01001686">
    <property type="protein sequence ID" value="ETI45681.1"/>
    <property type="molecule type" value="Genomic_DNA"/>
</dbReference>
<comment type="caution">
    <text evidence="3">The sequence shown here is derived from an EMBL/GenBank/DDBJ whole genome shotgun (WGS) entry which is preliminary data.</text>
</comment>
<feature type="coiled-coil region" evidence="1">
    <location>
        <begin position="238"/>
        <end position="265"/>
    </location>
</feature>
<evidence type="ECO:0000313" key="4">
    <source>
        <dbReference type="Proteomes" id="UP000018721"/>
    </source>
</evidence>
<feature type="region of interest" description="Disordered" evidence="2">
    <location>
        <begin position="542"/>
        <end position="565"/>
    </location>
</feature>
<dbReference type="SMART" id="SM00320">
    <property type="entry name" value="WD40"/>
    <property type="match status" value="2"/>
</dbReference>
<dbReference type="eggNOG" id="ENOG502RA56">
    <property type="taxonomic scope" value="Eukaryota"/>
</dbReference>
<dbReference type="SUPFAM" id="SSF50978">
    <property type="entry name" value="WD40 repeat-like"/>
    <property type="match status" value="1"/>
</dbReference>
<reference evidence="3 4" key="1">
    <citation type="submission" date="2013-11" db="EMBL/GenBank/DDBJ databases">
        <title>The Genome Sequence of Phytophthora parasitica P1569.</title>
        <authorList>
            <consortium name="The Broad Institute Genomics Platform"/>
            <person name="Russ C."/>
            <person name="Tyler B."/>
            <person name="Panabieres F."/>
            <person name="Shan W."/>
            <person name="Tripathy S."/>
            <person name="Grunwald N."/>
            <person name="Machado M."/>
            <person name="Johnson C.S."/>
            <person name="Arredondo F."/>
            <person name="Hong C."/>
            <person name="Coffey M."/>
            <person name="Young S.K."/>
            <person name="Zeng Q."/>
            <person name="Gargeya S."/>
            <person name="Fitzgerald M."/>
            <person name="Abouelleil A."/>
            <person name="Alvarado L."/>
            <person name="Chapman S.B."/>
            <person name="Gainer-Dewar J."/>
            <person name="Goldberg J."/>
            <person name="Griggs A."/>
            <person name="Gujja S."/>
            <person name="Hansen M."/>
            <person name="Howarth C."/>
            <person name="Imamovic A."/>
            <person name="Ireland A."/>
            <person name="Larimer J."/>
            <person name="McCowan C."/>
            <person name="Murphy C."/>
            <person name="Pearson M."/>
            <person name="Poon T.W."/>
            <person name="Priest M."/>
            <person name="Roberts A."/>
            <person name="Saif S."/>
            <person name="Shea T."/>
            <person name="Sykes S."/>
            <person name="Wortman J."/>
            <person name="Nusbaum C."/>
            <person name="Birren B."/>
        </authorList>
    </citation>
    <scope>NUCLEOTIDE SEQUENCE [LARGE SCALE GENOMIC DNA]</scope>
    <source>
        <strain evidence="3 4">P1569</strain>
    </source>
</reference>
<dbReference type="InterPro" id="IPR015943">
    <property type="entry name" value="WD40/YVTN_repeat-like_dom_sf"/>
</dbReference>
<protein>
    <submittedName>
        <fullName evidence="3">Uncharacterized protein</fullName>
    </submittedName>
</protein>
<accession>V9F3L2</accession>
<gene>
    <name evidence="3" type="ORF">F443_09823</name>
</gene>
<evidence type="ECO:0000313" key="3">
    <source>
        <dbReference type="EMBL" id="ETI45681.1"/>
    </source>
</evidence>
<dbReference type="InterPro" id="IPR036322">
    <property type="entry name" value="WD40_repeat_dom_sf"/>
</dbReference>
<evidence type="ECO:0000256" key="1">
    <source>
        <dbReference type="SAM" id="Coils"/>
    </source>
</evidence>